<sequence length="319" mass="36092">MLKNVISVITGRGNKRLAASLRYGLGVLVLLSHFATAAKLPASVLQQPITLLTGETLTLAQYQGKQPLYLKFWASWCQPCRQQMPHFQEVQQRYGDKIAVLGINLAINDPLNTVQQTLTDYGLTMPTAMDSRGDLARAFRLQGTPYHLLLDRHGQLVHRGHEADQPLDNKLALLAQSETVAQLDASQLIETGPALTLPIDNGKTHALLFTATWCDWYLAETRPQHAQYCAEAQQHINRLAKANPHIRWQGIVSRLWTGEKDLAEYRKKFAVTLPLAIDQRNSWFYRYRVNQFPTLIVIQQGREVYRVSGDLSGVDTLRW</sequence>
<dbReference type="PANTHER" id="PTHR42852">
    <property type="entry name" value="THIOL:DISULFIDE INTERCHANGE PROTEIN DSBE"/>
    <property type="match status" value="1"/>
</dbReference>
<dbReference type="AlphaFoldDB" id="A0A1X9N9M8"/>
<dbReference type="InterPro" id="IPR036249">
    <property type="entry name" value="Thioredoxin-like_sf"/>
</dbReference>
<feature type="domain" description="Thioredoxin" evidence="1">
    <location>
        <begin position="34"/>
        <end position="179"/>
    </location>
</feature>
<dbReference type="Proteomes" id="UP000193450">
    <property type="component" value="Chromosome"/>
</dbReference>
<dbReference type="Gene3D" id="3.40.30.10">
    <property type="entry name" value="Glutaredoxin"/>
    <property type="match status" value="2"/>
</dbReference>
<evidence type="ECO:0000259" key="1">
    <source>
        <dbReference type="PROSITE" id="PS51352"/>
    </source>
</evidence>
<dbReference type="SUPFAM" id="SSF52833">
    <property type="entry name" value="Thioredoxin-like"/>
    <property type="match status" value="2"/>
</dbReference>
<name>A0A1X9N9M8_9GAMM</name>
<reference evidence="2 3" key="1">
    <citation type="submission" date="2016-11" db="EMBL/GenBank/DDBJ databases">
        <title>Trade-off between light-utilization and light-protection in marine flavobacteria.</title>
        <authorList>
            <person name="Kumagai Y."/>
        </authorList>
    </citation>
    <scope>NUCLEOTIDE SEQUENCE [LARGE SCALE GENOMIC DNA]</scope>
    <source>
        <strain evidence="2 3">NBRC 107125</strain>
    </source>
</reference>
<evidence type="ECO:0000313" key="3">
    <source>
        <dbReference type="Proteomes" id="UP000193450"/>
    </source>
</evidence>
<dbReference type="PROSITE" id="PS51352">
    <property type="entry name" value="THIOREDOXIN_2"/>
    <property type="match status" value="1"/>
</dbReference>
<accession>A0A1X9N9M8</accession>
<dbReference type="CDD" id="cd02966">
    <property type="entry name" value="TlpA_like_family"/>
    <property type="match status" value="1"/>
</dbReference>
<protein>
    <recommendedName>
        <fullName evidence="1">Thioredoxin domain-containing protein</fullName>
    </recommendedName>
</protein>
<evidence type="ECO:0000313" key="2">
    <source>
        <dbReference type="EMBL" id="ARN73784.1"/>
    </source>
</evidence>
<organism evidence="2 3">
    <name type="scientific">Oceanicoccus sagamiensis</name>
    <dbReference type="NCBI Taxonomy" id="716816"/>
    <lineage>
        <taxon>Bacteria</taxon>
        <taxon>Pseudomonadati</taxon>
        <taxon>Pseudomonadota</taxon>
        <taxon>Gammaproteobacteria</taxon>
        <taxon>Cellvibrionales</taxon>
        <taxon>Spongiibacteraceae</taxon>
        <taxon>Oceanicoccus</taxon>
    </lineage>
</organism>
<dbReference type="EMBL" id="CP019343">
    <property type="protein sequence ID" value="ARN73784.1"/>
    <property type="molecule type" value="Genomic_DNA"/>
</dbReference>
<dbReference type="InterPro" id="IPR013740">
    <property type="entry name" value="Redoxin"/>
</dbReference>
<dbReference type="Pfam" id="PF08534">
    <property type="entry name" value="Redoxin"/>
    <property type="match status" value="1"/>
</dbReference>
<dbReference type="KEGG" id="osg:BST96_06455"/>
<gene>
    <name evidence="2" type="ORF">BST96_06455</name>
</gene>
<dbReference type="InterPro" id="IPR050553">
    <property type="entry name" value="Thioredoxin_ResA/DsbE_sf"/>
</dbReference>
<proteinExistence type="predicted"/>
<dbReference type="CDD" id="cd02947">
    <property type="entry name" value="TRX_family"/>
    <property type="match status" value="1"/>
</dbReference>
<dbReference type="GO" id="GO:0016491">
    <property type="term" value="F:oxidoreductase activity"/>
    <property type="evidence" value="ECO:0007669"/>
    <property type="project" value="InterPro"/>
</dbReference>
<dbReference type="InterPro" id="IPR013766">
    <property type="entry name" value="Thioredoxin_domain"/>
</dbReference>
<keyword evidence="3" id="KW-1185">Reference proteome</keyword>
<dbReference type="PANTHER" id="PTHR42852:SF17">
    <property type="entry name" value="THIOREDOXIN-LIKE PROTEIN HI_1115"/>
    <property type="match status" value="1"/>
</dbReference>
<dbReference type="STRING" id="716816.BST96_06455"/>